<evidence type="ECO:0000256" key="7">
    <source>
        <dbReference type="ARBA" id="ARBA00023040"/>
    </source>
</evidence>
<proteinExistence type="inferred from homology"/>
<keyword evidence="8 14" id="KW-0472">Membrane</keyword>
<evidence type="ECO:0000256" key="14">
    <source>
        <dbReference type="RuleBase" id="RU363047"/>
    </source>
</evidence>
<keyword evidence="10 13" id="KW-0675">Receptor</keyword>
<evidence type="ECO:0000256" key="11">
    <source>
        <dbReference type="ARBA" id="ARBA00023180"/>
    </source>
</evidence>
<dbReference type="AlphaFoldDB" id="A0A3B5MX56"/>
<keyword evidence="17" id="KW-1185">Reference proteome</keyword>
<dbReference type="GeneTree" id="ENSGT01030000234640"/>
<keyword evidence="3 14" id="KW-0716">Sensory transduction</keyword>
<feature type="transmembrane region" description="Helical" evidence="14">
    <location>
        <begin position="23"/>
        <end position="48"/>
    </location>
</feature>
<dbReference type="GO" id="GO:0004984">
    <property type="term" value="F:olfactory receptor activity"/>
    <property type="evidence" value="ECO:0007669"/>
    <property type="project" value="InterPro"/>
</dbReference>
<feature type="transmembrane region" description="Helical" evidence="14">
    <location>
        <begin position="193"/>
        <end position="219"/>
    </location>
</feature>
<dbReference type="InterPro" id="IPR052921">
    <property type="entry name" value="GPCR1_Superfamily_Member"/>
</dbReference>
<dbReference type="PANTHER" id="PTHR26451">
    <property type="entry name" value="G_PROTEIN_RECEP_F1_2 DOMAIN-CONTAINING PROTEIN"/>
    <property type="match status" value="1"/>
</dbReference>
<dbReference type="Proteomes" id="UP000261380">
    <property type="component" value="Unplaced"/>
</dbReference>
<dbReference type="InterPro" id="IPR017452">
    <property type="entry name" value="GPCR_Rhodpsn_7TM"/>
</dbReference>
<evidence type="ECO:0000256" key="10">
    <source>
        <dbReference type="ARBA" id="ARBA00023170"/>
    </source>
</evidence>
<evidence type="ECO:0000256" key="9">
    <source>
        <dbReference type="ARBA" id="ARBA00023157"/>
    </source>
</evidence>
<evidence type="ECO:0000256" key="3">
    <source>
        <dbReference type="ARBA" id="ARBA00022606"/>
    </source>
</evidence>
<evidence type="ECO:0000256" key="6">
    <source>
        <dbReference type="ARBA" id="ARBA00022989"/>
    </source>
</evidence>
<reference evidence="16" key="2">
    <citation type="submission" date="2025-09" db="UniProtKB">
        <authorList>
            <consortium name="Ensembl"/>
        </authorList>
    </citation>
    <scope>IDENTIFICATION</scope>
</reference>
<evidence type="ECO:0000259" key="15">
    <source>
        <dbReference type="PROSITE" id="PS50262"/>
    </source>
</evidence>
<feature type="transmembrane region" description="Helical" evidence="14">
    <location>
        <begin position="96"/>
        <end position="118"/>
    </location>
</feature>
<protein>
    <recommendedName>
        <fullName evidence="14">Olfactory receptor</fullName>
    </recommendedName>
</protein>
<evidence type="ECO:0000313" key="16">
    <source>
        <dbReference type="Ensembl" id="ENSXCOP00000024470.1"/>
    </source>
</evidence>
<dbReference type="PRINTS" id="PR00245">
    <property type="entry name" value="OLFACTORYR"/>
</dbReference>
<keyword evidence="6 14" id="KW-1133">Transmembrane helix</keyword>
<keyword evidence="7 13" id="KW-0297">G-protein coupled receptor</keyword>
<name>A0A3B5MX56_9TELE</name>
<dbReference type="Pfam" id="PF13853">
    <property type="entry name" value="7tm_4"/>
    <property type="match status" value="1"/>
</dbReference>
<evidence type="ECO:0000256" key="12">
    <source>
        <dbReference type="ARBA" id="ARBA00023224"/>
    </source>
</evidence>
<keyword evidence="2 14" id="KW-1003">Cell membrane</keyword>
<feature type="transmembrane region" description="Helical" evidence="14">
    <location>
        <begin position="139"/>
        <end position="160"/>
    </location>
</feature>
<feature type="transmembrane region" description="Helical" evidence="14">
    <location>
        <begin position="57"/>
        <end position="76"/>
    </location>
</feature>
<keyword evidence="11" id="KW-0325">Glycoprotein</keyword>
<dbReference type="GO" id="GO:0005549">
    <property type="term" value="F:odorant binding"/>
    <property type="evidence" value="ECO:0007669"/>
    <property type="project" value="TreeGrafter"/>
</dbReference>
<keyword evidence="9" id="KW-1015">Disulfide bond</keyword>
<organism evidence="16 17">
    <name type="scientific">Xiphophorus couchianus</name>
    <name type="common">Monterrey platyfish</name>
    <dbReference type="NCBI Taxonomy" id="32473"/>
    <lineage>
        <taxon>Eukaryota</taxon>
        <taxon>Metazoa</taxon>
        <taxon>Chordata</taxon>
        <taxon>Craniata</taxon>
        <taxon>Vertebrata</taxon>
        <taxon>Euteleostomi</taxon>
        <taxon>Actinopterygii</taxon>
        <taxon>Neopterygii</taxon>
        <taxon>Teleostei</taxon>
        <taxon>Neoteleostei</taxon>
        <taxon>Acanthomorphata</taxon>
        <taxon>Ovalentaria</taxon>
        <taxon>Atherinomorphae</taxon>
        <taxon>Cyprinodontiformes</taxon>
        <taxon>Poeciliidae</taxon>
        <taxon>Poeciliinae</taxon>
        <taxon>Xiphophorus</taxon>
    </lineage>
</organism>
<evidence type="ECO:0000256" key="1">
    <source>
        <dbReference type="ARBA" id="ARBA00004651"/>
    </source>
</evidence>
<keyword evidence="12 13" id="KW-0807">Transducer</keyword>
<evidence type="ECO:0000256" key="5">
    <source>
        <dbReference type="ARBA" id="ARBA00022725"/>
    </source>
</evidence>
<dbReference type="GO" id="GO:0004930">
    <property type="term" value="F:G protein-coupled receptor activity"/>
    <property type="evidence" value="ECO:0007669"/>
    <property type="project" value="UniProtKB-KW"/>
</dbReference>
<dbReference type="Ensembl" id="ENSXCOT00000024764.1">
    <property type="protein sequence ID" value="ENSXCOP00000024470.1"/>
    <property type="gene ID" value="ENSXCOG00000018254.1"/>
</dbReference>
<dbReference type="PANTHER" id="PTHR26451:SF847">
    <property type="entry name" value="ODORANT RECEPTOR-RELATED"/>
    <property type="match status" value="1"/>
</dbReference>
<feature type="domain" description="G-protein coupled receptors family 1 profile" evidence="15">
    <location>
        <begin position="39"/>
        <end position="287"/>
    </location>
</feature>
<dbReference type="PRINTS" id="PR00237">
    <property type="entry name" value="GPCRRHODOPSN"/>
</dbReference>
<dbReference type="Gene3D" id="1.20.1070.10">
    <property type="entry name" value="Rhodopsin 7-helix transmembrane proteins"/>
    <property type="match status" value="1"/>
</dbReference>
<dbReference type="GO" id="GO:0005886">
    <property type="term" value="C:plasma membrane"/>
    <property type="evidence" value="ECO:0007669"/>
    <property type="project" value="UniProtKB-SubCell"/>
</dbReference>
<dbReference type="PROSITE" id="PS00237">
    <property type="entry name" value="G_PROTEIN_RECEP_F1_1"/>
    <property type="match status" value="1"/>
</dbReference>
<evidence type="ECO:0000256" key="8">
    <source>
        <dbReference type="ARBA" id="ARBA00023136"/>
    </source>
</evidence>
<accession>A0A3B5MX56</accession>
<reference evidence="16" key="1">
    <citation type="submission" date="2025-08" db="UniProtKB">
        <authorList>
            <consortium name="Ensembl"/>
        </authorList>
    </citation>
    <scope>IDENTIFICATION</scope>
</reference>
<sequence length="310" mass="35499">MDGEVNETYLTLDGHVELYKYRYLYFVVTLTVYIFIVISNLTIVYVIWTHENLHEPMYVFIAALLLNSVVFSTNIYPKLLSDFLSEKQIISYSACYVQFFLYYCLGASEFSLLAAMAYDRYVSICKPLQYATIMGRNTVSIYLSLAWLVPACLIAVMVILNVNVKLCKYNINGILCNNSIYGLHCVDSKVQTVFGAVVLVLTLLFPLLFIVFTYSRILIMSYRSSKEVRKKAAQTCSPHLLVLISFSCLCAFDVIIARLGSNLTNLIRLIMTLQAVLYHPLFNPIIYGLKMKEISKQLRRLFSKAKVMHF</sequence>
<evidence type="ECO:0000313" key="17">
    <source>
        <dbReference type="Proteomes" id="UP000261380"/>
    </source>
</evidence>
<dbReference type="SUPFAM" id="SSF81321">
    <property type="entry name" value="Family A G protein-coupled receptor-like"/>
    <property type="match status" value="1"/>
</dbReference>
<keyword evidence="4 13" id="KW-0812">Transmembrane</keyword>
<dbReference type="InterPro" id="IPR000725">
    <property type="entry name" value="Olfact_rcpt"/>
</dbReference>
<dbReference type="InterPro" id="IPR000276">
    <property type="entry name" value="GPCR_Rhodpsn"/>
</dbReference>
<dbReference type="PROSITE" id="PS50262">
    <property type="entry name" value="G_PROTEIN_RECEP_F1_2"/>
    <property type="match status" value="1"/>
</dbReference>
<evidence type="ECO:0000256" key="13">
    <source>
        <dbReference type="RuleBase" id="RU000688"/>
    </source>
</evidence>
<evidence type="ECO:0000256" key="4">
    <source>
        <dbReference type="ARBA" id="ARBA00022692"/>
    </source>
</evidence>
<dbReference type="FunFam" id="1.20.1070.10:FF:000024">
    <property type="entry name" value="Olfactory receptor"/>
    <property type="match status" value="1"/>
</dbReference>
<comment type="similarity">
    <text evidence="13">Belongs to the G-protein coupled receptor 1 family.</text>
</comment>
<evidence type="ECO:0000256" key="2">
    <source>
        <dbReference type="ARBA" id="ARBA00022475"/>
    </source>
</evidence>
<keyword evidence="5 14" id="KW-0552">Olfaction</keyword>
<feature type="transmembrane region" description="Helical" evidence="14">
    <location>
        <begin position="266"/>
        <end position="289"/>
    </location>
</feature>
<feature type="transmembrane region" description="Helical" evidence="14">
    <location>
        <begin position="240"/>
        <end position="260"/>
    </location>
</feature>
<comment type="subcellular location">
    <subcellularLocation>
        <location evidence="1 14">Cell membrane</location>
        <topology evidence="1 14">Multi-pass membrane protein</topology>
    </subcellularLocation>
</comment>